<protein>
    <submittedName>
        <fullName evidence="2">Uncharacterized protein</fullName>
    </submittedName>
</protein>
<organism evidence="2 3">
    <name type="scientific">Agromyces cerinus subsp. cerinus</name>
    <dbReference type="NCBI Taxonomy" id="232089"/>
    <lineage>
        <taxon>Bacteria</taxon>
        <taxon>Bacillati</taxon>
        <taxon>Actinomycetota</taxon>
        <taxon>Actinomycetes</taxon>
        <taxon>Micrococcales</taxon>
        <taxon>Microbacteriaceae</taxon>
        <taxon>Agromyces</taxon>
    </lineage>
</organism>
<reference evidence="3" key="1">
    <citation type="submission" date="2016-11" db="EMBL/GenBank/DDBJ databases">
        <authorList>
            <person name="Varghese N."/>
            <person name="Submissions S."/>
        </authorList>
    </citation>
    <scope>NUCLEOTIDE SEQUENCE [LARGE SCALE GENOMIC DNA]</scope>
    <source>
        <strain evidence="3">DSM 8595</strain>
    </source>
</reference>
<dbReference type="STRING" id="232089.SAMN05443544_0056"/>
<keyword evidence="1" id="KW-0812">Transmembrane</keyword>
<dbReference type="Pfam" id="PF09997">
    <property type="entry name" value="DUF2238"/>
    <property type="match status" value="1"/>
</dbReference>
<accession>A0A1N6DDF4</accession>
<feature type="transmembrane region" description="Helical" evidence="1">
    <location>
        <begin position="20"/>
        <end position="52"/>
    </location>
</feature>
<feature type="transmembrane region" description="Helical" evidence="1">
    <location>
        <begin position="64"/>
        <end position="82"/>
    </location>
</feature>
<evidence type="ECO:0000313" key="3">
    <source>
        <dbReference type="Proteomes" id="UP000184699"/>
    </source>
</evidence>
<dbReference type="EMBL" id="FSRJ01000001">
    <property type="protein sequence ID" value="SIN68802.1"/>
    <property type="molecule type" value="Genomic_DNA"/>
</dbReference>
<keyword evidence="3" id="KW-1185">Reference proteome</keyword>
<dbReference type="InterPro" id="IPR014509">
    <property type="entry name" value="YjdF-like"/>
</dbReference>
<dbReference type="RefSeq" id="WP_074258419.1">
    <property type="nucleotide sequence ID" value="NZ_FSRJ01000001.1"/>
</dbReference>
<keyword evidence="1" id="KW-1133">Transmembrane helix</keyword>
<evidence type="ECO:0000313" key="2">
    <source>
        <dbReference type="EMBL" id="SIN68802.1"/>
    </source>
</evidence>
<keyword evidence="1" id="KW-0472">Membrane</keyword>
<evidence type="ECO:0000256" key="1">
    <source>
        <dbReference type="SAM" id="Phobius"/>
    </source>
</evidence>
<gene>
    <name evidence="2" type="ORF">SAMN05443544_0056</name>
</gene>
<dbReference type="Proteomes" id="UP000184699">
    <property type="component" value="Unassembled WGS sequence"/>
</dbReference>
<feature type="transmembrane region" description="Helical" evidence="1">
    <location>
        <begin position="94"/>
        <end position="115"/>
    </location>
</feature>
<dbReference type="AlphaFoldDB" id="A0A1N6DDF4"/>
<proteinExistence type="predicted"/>
<sequence>MNRTSLRRPEGPAEIVADALRVLGVLSIVVAGVGWGPLSGLSFVAASAAMLVPRLLRVRPAFDLLFGTAVLVSTWSSVLGLFHTTRWWDIPMHFFTNGVVAAMLYVVLVRLRLIADAETLPHPVRSAALMVTVLGLSLGVLWEFFEWFGRTYLDPDILTGYSDTLEDLLQGGLGSLVAGLSMRFLAGHPGRVATRLPSRGAGRPG</sequence>
<name>A0A1N6DDF4_9MICO</name>
<feature type="transmembrane region" description="Helical" evidence="1">
    <location>
        <begin position="127"/>
        <end position="148"/>
    </location>
</feature>
<dbReference type="OrthoDB" id="3790530at2"/>